<name>A0A916ZZW1_9HYPH</name>
<protein>
    <recommendedName>
        <fullName evidence="4">PepSY domain-containing protein</fullName>
    </recommendedName>
</protein>
<evidence type="ECO:0000256" key="1">
    <source>
        <dbReference type="SAM" id="SignalP"/>
    </source>
</evidence>
<dbReference type="Proteomes" id="UP000644699">
    <property type="component" value="Unassembled WGS sequence"/>
</dbReference>
<dbReference type="AlphaFoldDB" id="A0A916ZZW1"/>
<keyword evidence="1" id="KW-0732">Signal</keyword>
<dbReference type="EMBL" id="BMIQ01000009">
    <property type="protein sequence ID" value="GGE20478.1"/>
    <property type="molecule type" value="Genomic_DNA"/>
</dbReference>
<dbReference type="RefSeq" id="WP_188912478.1">
    <property type="nucleotide sequence ID" value="NZ_BMIQ01000009.1"/>
</dbReference>
<organism evidence="2 3">
    <name type="scientific">Aureimonas endophytica</name>
    <dbReference type="NCBI Taxonomy" id="2027858"/>
    <lineage>
        <taxon>Bacteria</taxon>
        <taxon>Pseudomonadati</taxon>
        <taxon>Pseudomonadota</taxon>
        <taxon>Alphaproteobacteria</taxon>
        <taxon>Hyphomicrobiales</taxon>
        <taxon>Aurantimonadaceae</taxon>
        <taxon>Aureimonas</taxon>
    </lineage>
</organism>
<feature type="signal peptide" evidence="1">
    <location>
        <begin position="1"/>
        <end position="24"/>
    </location>
</feature>
<evidence type="ECO:0000313" key="2">
    <source>
        <dbReference type="EMBL" id="GGE20478.1"/>
    </source>
</evidence>
<sequence length="110" mass="12225">MNRKLLAVGVLALGLTSVAAPSFAQGIEIGPNGVRVIDPRDRDREEARDVRRDRGISEREAVRIARGEGVRDVDRVTQRRTVYRVDGADRRGQDITVDVDRMTGDVVSVR</sequence>
<keyword evidence="3" id="KW-1185">Reference proteome</keyword>
<proteinExistence type="predicted"/>
<reference evidence="2" key="2">
    <citation type="submission" date="2020-09" db="EMBL/GenBank/DDBJ databases">
        <authorList>
            <person name="Sun Q."/>
            <person name="Zhou Y."/>
        </authorList>
    </citation>
    <scope>NUCLEOTIDE SEQUENCE</scope>
    <source>
        <strain evidence="2">CGMCC 1.15367</strain>
    </source>
</reference>
<reference evidence="2" key="1">
    <citation type="journal article" date="2014" name="Int. J. Syst. Evol. Microbiol.">
        <title>Complete genome sequence of Corynebacterium casei LMG S-19264T (=DSM 44701T), isolated from a smear-ripened cheese.</title>
        <authorList>
            <consortium name="US DOE Joint Genome Institute (JGI-PGF)"/>
            <person name="Walter F."/>
            <person name="Albersmeier A."/>
            <person name="Kalinowski J."/>
            <person name="Ruckert C."/>
        </authorList>
    </citation>
    <scope>NUCLEOTIDE SEQUENCE</scope>
    <source>
        <strain evidence="2">CGMCC 1.15367</strain>
    </source>
</reference>
<accession>A0A916ZZW1</accession>
<feature type="chain" id="PRO_5037847635" description="PepSY domain-containing protein" evidence="1">
    <location>
        <begin position="25"/>
        <end position="110"/>
    </location>
</feature>
<gene>
    <name evidence="2" type="ORF">GCM10011390_44700</name>
</gene>
<comment type="caution">
    <text evidence="2">The sequence shown here is derived from an EMBL/GenBank/DDBJ whole genome shotgun (WGS) entry which is preliminary data.</text>
</comment>
<evidence type="ECO:0000313" key="3">
    <source>
        <dbReference type="Proteomes" id="UP000644699"/>
    </source>
</evidence>
<evidence type="ECO:0008006" key="4">
    <source>
        <dbReference type="Google" id="ProtNLM"/>
    </source>
</evidence>